<dbReference type="EMBL" id="FMBL01000001">
    <property type="protein sequence ID" value="SCC78696.1"/>
    <property type="molecule type" value="Genomic_DNA"/>
</dbReference>
<keyword evidence="1" id="KW-0812">Transmembrane</keyword>
<reference evidence="3" key="1">
    <citation type="submission" date="2016-08" db="EMBL/GenBank/DDBJ databases">
        <authorList>
            <person name="Varghese N."/>
            <person name="Submissions Spin"/>
        </authorList>
    </citation>
    <scope>NUCLEOTIDE SEQUENCE [LARGE SCALE GENOMIC DNA]</scope>
    <source>
        <strain evidence="3">R-52791</strain>
    </source>
</reference>
<dbReference type="RefSeq" id="WP_143249579.1">
    <property type="nucleotide sequence ID" value="NZ_FMBL01000001.1"/>
</dbReference>
<sequence>MTQVSRSLRIDFLRLSDTGKSMVWVFVLMPFFFVVMGMLSVDTMMTFESAGSVTTMCVLFAGALPMIVANNEETSGNSKMNGIIPATGLNQVFARYALMFIVDIFEAVEAIVCLALLFHADEPRQRLLLTSGYSFSASTCL</sequence>
<feature type="transmembrane region" description="Helical" evidence="1">
    <location>
        <begin position="21"/>
        <end position="41"/>
    </location>
</feature>
<dbReference type="Proteomes" id="UP000242610">
    <property type="component" value="Unassembled WGS sequence"/>
</dbReference>
<keyword evidence="1" id="KW-1133">Transmembrane helix</keyword>
<protein>
    <submittedName>
        <fullName evidence="2">Uncharacterized protein</fullName>
    </submittedName>
</protein>
<evidence type="ECO:0000313" key="3">
    <source>
        <dbReference type="Proteomes" id="UP000242610"/>
    </source>
</evidence>
<name>A0A1C4H1D0_9BIFI</name>
<keyword evidence="3" id="KW-1185">Reference proteome</keyword>
<gene>
    <name evidence="2" type="ORF">GA0061077_0380</name>
</gene>
<accession>A0A1C4H1D0</accession>
<dbReference type="AlphaFoldDB" id="A0A1C4H1D0"/>
<organism evidence="2 3">
    <name type="scientific">Bifidobacterium commune</name>
    <dbReference type="NCBI Taxonomy" id="1505727"/>
    <lineage>
        <taxon>Bacteria</taxon>
        <taxon>Bacillati</taxon>
        <taxon>Actinomycetota</taxon>
        <taxon>Actinomycetes</taxon>
        <taxon>Bifidobacteriales</taxon>
        <taxon>Bifidobacteriaceae</taxon>
        <taxon>Bifidobacterium</taxon>
    </lineage>
</organism>
<evidence type="ECO:0000313" key="2">
    <source>
        <dbReference type="EMBL" id="SCC78696.1"/>
    </source>
</evidence>
<dbReference type="OrthoDB" id="10003507at2"/>
<keyword evidence="1" id="KW-0472">Membrane</keyword>
<feature type="transmembrane region" description="Helical" evidence="1">
    <location>
        <begin position="53"/>
        <end position="71"/>
    </location>
</feature>
<proteinExistence type="predicted"/>
<feature type="transmembrane region" description="Helical" evidence="1">
    <location>
        <begin position="92"/>
        <end position="118"/>
    </location>
</feature>
<evidence type="ECO:0000256" key="1">
    <source>
        <dbReference type="SAM" id="Phobius"/>
    </source>
</evidence>